<feature type="domain" description="Beta-agarase/YXIM esterase-like galactose-binding" evidence="2">
    <location>
        <begin position="42"/>
        <end position="162"/>
    </location>
</feature>
<feature type="chain" id="PRO_5039003740" description="Beta-agarase/YXIM esterase-like galactose-binding domain-containing protein" evidence="1">
    <location>
        <begin position="24"/>
        <end position="1599"/>
    </location>
</feature>
<dbReference type="GO" id="GO:0005975">
    <property type="term" value="P:carbohydrate metabolic process"/>
    <property type="evidence" value="ECO:0007669"/>
    <property type="project" value="InterPro"/>
</dbReference>
<dbReference type="OrthoDB" id="8660908at2"/>
<dbReference type="Gene3D" id="2.60.40.10">
    <property type="entry name" value="Immunoglobulins"/>
    <property type="match status" value="1"/>
</dbReference>
<sequence>MTKKQLKALFILFCLTFTFSMFLSLNKSVTAETETSLSTPLKFDFGCESSPVTEGYHQISNQTIYDSSTGYGLDKNTDCRDRGAPDDLRRDFTNGGGYSFKVDIQNGGYYVKVISGDHIAANKTDVTIEGVQQERIQATTNQFAVEIYQTEVEDDQLDIQFGEDGRVNGVEVISTEETTPPVWSEQTKLTLSNIKKDSVDMQWATPSDNVAVTQYNIYKNDTLLEVVEADSTQTEQELTSYHLEGTDIDLTDATLRVEAGDAADNWTNNGPSASTQLEASSINIEGPDRINIAENDSSETSYQADVVDQYGYELPDESVSWEIEGDVPKGVHLNQEGVLTVDHSPSSPKTISLKASTQSNPDVSLEKEIIIYRPEETRVTVLGQKGIAQPEDGTQTFSYHSNVMDQFGSIMQNAEMKWEIAGDSPKGVDMSTDGKLTISSTASEQMVTVKATSIENEKVSKQENIHISKKQYKYLPIDGGFSINNGGESYNRPLYGPHNSPRIIALVGDKPDGLLFHNRGNSAQQKLGHIFLGLKNGKWFADFESITSRYVSGHQEYELRDPSFEGTILLTYVRPENFEGLLVKVTLPDDYTNDLVIASGGRDQGSYGSQDYDSMKFTPSDASGTDVKIEKNHFSIEGGGPTLYGTANIPLHLKRVDASAYSEGPDALLETKADSQPMAIGTTEGNYDNEVFFNITTDDLESSEIKNYLAEPEKVLEDSMDHYQELSQSVTIDTPNPYLNAALPAATLALDASWSSPTFMHGPINWFVALPGWRSTYGATTAGWEDRAFENAAAYFDKQASNGRIPSKLSGDSHYNMGEVLVDMMMYNWEWTGDLDMMANGGYDFIANHLNWMDEYMETDDEGLYESHLNAWNTDNKWNNGGGATIASVYAWRANKEMVDIAKRLEKDPTIFEQRATKIEQAMEDKLWVEDIGVFGEYKDVVGLQRVHESPDLSSIYTPIDLGFTDPFQSYQMLQFTEHAIKNETGTTPRDGRLPWTSNWLPNVYSSRGLYTAESTNLMLNYYRLGLVEQAKDLQAGIDANLFKGPGPGVLSYVQNQDGSQSGHVDFTDVTSMYVRTTVEGLFGIKMDVPNKKATIQPAFPRDWEHASIETDYLGYDYNFADDKETIIINSEKALEYNVNLIAPSTKIKSVKVDGKDVDYSLNPGIGHTWLEIETSESNNAKIEVIYNHGKSNSMPEVNASSVGAIDEEYSFSIKNGNIIRLHDPQGILDMDQATVKKSKASVILNNKPGTHTFFVLVESGNSEMWLPVDITLKHSLEIVDEDLVVKDGEAFAKFAIDNSSQQNINLKGTVNIAGTTFDLHTTIKANDKSDLITFEIKDPSKLTPGKNLLTFEGEDNSETELSTNLENWELNEQLSSAYENSFNTHTIDLSDLVNQDLEYLHQNKYSPQPDLFYWDNIPSTVTEYGLNWWQYRDGQDKIQPNLTQLDYESKNFASDIGIPFSITKEDENAVFTSLYDNFPDSIEIPVNVKGNKLYFFVVAATNHMQSRIENAKVTVNLSDGEQKILPLVNPENLDDWLKENTSSSYAQSGFIQDLGDGAHGNILSIDLGESEQIESVELETLSNEVLTGLLGLTVLEQK</sequence>
<dbReference type="SUPFAM" id="SSF48208">
    <property type="entry name" value="Six-hairpin glycosidases"/>
    <property type="match status" value="1"/>
</dbReference>
<dbReference type="InterPro" id="IPR012341">
    <property type="entry name" value="6hp_glycosidase-like_sf"/>
</dbReference>
<dbReference type="Proteomes" id="UP000198565">
    <property type="component" value="Unassembled WGS sequence"/>
</dbReference>
<keyword evidence="4" id="KW-1185">Reference proteome</keyword>
<dbReference type="InterPro" id="IPR049033">
    <property type="entry name" value="AGA-YXIM_GBD"/>
</dbReference>
<gene>
    <name evidence="3" type="ORF">SAMN04487943_102344</name>
</gene>
<dbReference type="SUPFAM" id="SSF49785">
    <property type="entry name" value="Galactose-binding domain-like"/>
    <property type="match status" value="1"/>
</dbReference>
<dbReference type="InterPro" id="IPR008979">
    <property type="entry name" value="Galactose-bd-like_sf"/>
</dbReference>
<dbReference type="InterPro" id="IPR013783">
    <property type="entry name" value="Ig-like_fold"/>
</dbReference>
<dbReference type="Gene3D" id="2.60.120.430">
    <property type="entry name" value="Galactose-binding lectin"/>
    <property type="match status" value="1"/>
</dbReference>
<dbReference type="EMBL" id="FOTR01000002">
    <property type="protein sequence ID" value="SFL58878.1"/>
    <property type="molecule type" value="Genomic_DNA"/>
</dbReference>
<evidence type="ECO:0000313" key="3">
    <source>
        <dbReference type="EMBL" id="SFL58878.1"/>
    </source>
</evidence>
<accession>A0A1I4IWY3</accession>
<reference evidence="4" key="1">
    <citation type="submission" date="2016-10" db="EMBL/GenBank/DDBJ databases">
        <authorList>
            <person name="Varghese N."/>
            <person name="Submissions S."/>
        </authorList>
    </citation>
    <scope>NUCLEOTIDE SEQUENCE [LARGE SCALE GENOMIC DNA]</scope>
    <source>
        <strain evidence="4">CGMCC 1.4250</strain>
    </source>
</reference>
<evidence type="ECO:0000313" key="4">
    <source>
        <dbReference type="Proteomes" id="UP000198565"/>
    </source>
</evidence>
<dbReference type="InterPro" id="IPR008928">
    <property type="entry name" value="6-hairpin_glycosidase_sf"/>
</dbReference>
<protein>
    <recommendedName>
        <fullName evidence="2">Beta-agarase/YXIM esterase-like galactose-binding domain-containing protein</fullName>
    </recommendedName>
</protein>
<dbReference type="RefSeq" id="WP_091482107.1">
    <property type="nucleotide sequence ID" value="NZ_FOTR01000002.1"/>
</dbReference>
<proteinExistence type="predicted"/>
<organism evidence="3 4">
    <name type="scientific">Gracilibacillus orientalis</name>
    <dbReference type="NCBI Taxonomy" id="334253"/>
    <lineage>
        <taxon>Bacteria</taxon>
        <taxon>Bacillati</taxon>
        <taxon>Bacillota</taxon>
        <taxon>Bacilli</taxon>
        <taxon>Bacillales</taxon>
        <taxon>Bacillaceae</taxon>
        <taxon>Gracilibacillus</taxon>
    </lineage>
</organism>
<feature type="signal peptide" evidence="1">
    <location>
        <begin position="1"/>
        <end position="23"/>
    </location>
</feature>
<keyword evidence="1" id="KW-0732">Signal</keyword>
<evidence type="ECO:0000256" key="1">
    <source>
        <dbReference type="SAM" id="SignalP"/>
    </source>
</evidence>
<dbReference type="STRING" id="334253.SAMN04487943_102344"/>
<name>A0A1I4IWY3_9BACI</name>
<dbReference type="Pfam" id="PF21254">
    <property type="entry name" value="AGA-YXIM_GBD"/>
    <property type="match status" value="1"/>
</dbReference>
<evidence type="ECO:0000259" key="2">
    <source>
        <dbReference type="Pfam" id="PF21254"/>
    </source>
</evidence>
<dbReference type="Gene3D" id="1.50.10.10">
    <property type="match status" value="1"/>
</dbReference>